<dbReference type="RefSeq" id="WP_055160741.1">
    <property type="nucleotide sequence ID" value="NZ_CZAU01000020.1"/>
</dbReference>
<sequence length="73" mass="8985">MKRKYTDDITDFTEPFWDNQCPKCKKRFWSVSLDCVCPKCGNQELYILNESKHLKHDEKELEKYHRKIMEEEK</sequence>
<evidence type="ECO:0000313" key="2">
    <source>
        <dbReference type="Proteomes" id="UP000095564"/>
    </source>
</evidence>
<dbReference type="EMBL" id="CZAU01000020">
    <property type="protein sequence ID" value="CUP73654.1"/>
    <property type="molecule type" value="Genomic_DNA"/>
</dbReference>
<dbReference type="OrthoDB" id="9979238at2"/>
<proteinExistence type="predicted"/>
<organism evidence="1 2">
    <name type="scientific">Anaerostipes hadrus</name>
    <dbReference type="NCBI Taxonomy" id="649756"/>
    <lineage>
        <taxon>Bacteria</taxon>
        <taxon>Bacillati</taxon>
        <taxon>Bacillota</taxon>
        <taxon>Clostridia</taxon>
        <taxon>Lachnospirales</taxon>
        <taxon>Lachnospiraceae</taxon>
        <taxon>Anaerostipes</taxon>
    </lineage>
</organism>
<name>A0A174QK72_ANAHA</name>
<accession>A0A174QK72</accession>
<gene>
    <name evidence="1" type="ORF">ERS852520_02053</name>
</gene>
<evidence type="ECO:0000313" key="1">
    <source>
        <dbReference type="EMBL" id="CUP73654.1"/>
    </source>
</evidence>
<dbReference type="AlphaFoldDB" id="A0A174QK72"/>
<protein>
    <submittedName>
        <fullName evidence="1">Uncharacterized protein</fullName>
    </submittedName>
</protein>
<reference evidence="1 2" key="1">
    <citation type="submission" date="2015-09" db="EMBL/GenBank/DDBJ databases">
        <authorList>
            <consortium name="Pathogen Informatics"/>
        </authorList>
    </citation>
    <scope>NUCLEOTIDE SEQUENCE [LARGE SCALE GENOMIC DNA]</scope>
    <source>
        <strain evidence="1 2">2789STDY5834908</strain>
    </source>
</reference>
<dbReference type="Proteomes" id="UP000095564">
    <property type="component" value="Unassembled WGS sequence"/>
</dbReference>